<organism evidence="2 3">
    <name type="scientific">Wuchereria bancrofti</name>
    <dbReference type="NCBI Taxonomy" id="6293"/>
    <lineage>
        <taxon>Eukaryota</taxon>
        <taxon>Metazoa</taxon>
        <taxon>Ecdysozoa</taxon>
        <taxon>Nematoda</taxon>
        <taxon>Chromadorea</taxon>
        <taxon>Rhabditida</taxon>
        <taxon>Spirurina</taxon>
        <taxon>Spiruromorpha</taxon>
        <taxon>Filarioidea</taxon>
        <taxon>Onchocercidae</taxon>
        <taxon>Wuchereria</taxon>
    </lineage>
</organism>
<gene>
    <name evidence="2" type="ORF">WUBG_00336</name>
</gene>
<evidence type="ECO:0000313" key="2">
    <source>
        <dbReference type="EMBL" id="EJW88756.1"/>
    </source>
</evidence>
<proteinExistence type="predicted"/>
<accession>J9F1I7</accession>
<protein>
    <submittedName>
        <fullName evidence="2">Uncharacterized protein</fullName>
    </submittedName>
</protein>
<feature type="non-terminal residue" evidence="2">
    <location>
        <position position="1"/>
    </location>
</feature>
<dbReference type="Proteomes" id="UP000004810">
    <property type="component" value="Unassembled WGS sequence"/>
</dbReference>
<sequence>EVVLVQTVPVILAVSYQSLSPGRSPIPLDLSAFHFSLFVHPSSFNAFRLFGFAFKQRLHETRLLYILPIYIKFYLLLLISNLCQIINSK</sequence>
<keyword evidence="1" id="KW-0472">Membrane</keyword>
<comment type="caution">
    <text evidence="2">The sequence shown here is derived from an EMBL/GenBank/DDBJ whole genome shotgun (WGS) entry which is preliminary data.</text>
</comment>
<dbReference type="EMBL" id="ADBV01000049">
    <property type="protein sequence ID" value="EJW88756.1"/>
    <property type="molecule type" value="Genomic_DNA"/>
</dbReference>
<feature type="transmembrane region" description="Helical" evidence="1">
    <location>
        <begin position="32"/>
        <end position="51"/>
    </location>
</feature>
<keyword evidence="1" id="KW-1133">Transmembrane helix</keyword>
<dbReference type="AlphaFoldDB" id="J9F1I7"/>
<keyword evidence="1" id="KW-0812">Transmembrane</keyword>
<name>J9F1I7_WUCBA</name>
<reference evidence="3" key="1">
    <citation type="submission" date="2012-08" db="EMBL/GenBank/DDBJ databases">
        <title>The Genome Sequence of Wuchereria bancrofti.</title>
        <authorList>
            <person name="Nutman T.B."/>
            <person name="Fink D.L."/>
            <person name="Russ C."/>
            <person name="Young S."/>
            <person name="Zeng Q."/>
            <person name="Koehrsen M."/>
            <person name="Alvarado L."/>
            <person name="Berlin A."/>
            <person name="Chapman S.B."/>
            <person name="Chen Z."/>
            <person name="Freedman E."/>
            <person name="Gellesch M."/>
            <person name="Goldberg J."/>
            <person name="Griggs A."/>
            <person name="Gujja S."/>
            <person name="Heilman E.R."/>
            <person name="Heiman D."/>
            <person name="Hepburn T."/>
            <person name="Howarth C."/>
            <person name="Jen D."/>
            <person name="Larson L."/>
            <person name="Lewis B."/>
            <person name="Mehta T."/>
            <person name="Park D."/>
            <person name="Pearson M."/>
            <person name="Roberts A."/>
            <person name="Saif S."/>
            <person name="Shea T."/>
            <person name="Shenoy N."/>
            <person name="Sisk P."/>
            <person name="Stolte C."/>
            <person name="Sykes S."/>
            <person name="Walk T."/>
            <person name="White J."/>
            <person name="Yandava C."/>
            <person name="Haas B."/>
            <person name="Henn M.R."/>
            <person name="Nusbaum C."/>
            <person name="Birren B."/>
        </authorList>
    </citation>
    <scope>NUCLEOTIDE SEQUENCE [LARGE SCALE GENOMIC DNA]</scope>
    <source>
        <strain evidence="3">NA</strain>
    </source>
</reference>
<feature type="transmembrane region" description="Helical" evidence="1">
    <location>
        <begin position="63"/>
        <end position="87"/>
    </location>
</feature>
<evidence type="ECO:0000256" key="1">
    <source>
        <dbReference type="SAM" id="Phobius"/>
    </source>
</evidence>
<evidence type="ECO:0000313" key="3">
    <source>
        <dbReference type="Proteomes" id="UP000004810"/>
    </source>
</evidence>